<feature type="non-terminal residue" evidence="7">
    <location>
        <position position="1"/>
    </location>
</feature>
<evidence type="ECO:0000256" key="3">
    <source>
        <dbReference type="ARBA" id="ARBA00023015"/>
    </source>
</evidence>
<dbReference type="OrthoDB" id="10258327at2759"/>
<evidence type="ECO:0000313" key="7">
    <source>
        <dbReference type="EMBL" id="RKP07236.1"/>
    </source>
</evidence>
<comment type="subcellular location">
    <subcellularLocation>
        <location evidence="1">Nucleus</location>
    </subcellularLocation>
</comment>
<name>A0A4P9XMW0_9FUNG</name>
<sequence>TEEELAINAERGERLVPVRVDLDLDTFKIRDCFLWNLNEELLTPERFAEVFCEDVELSAPQYAPSIAMMIRAQLQEYEQVDDASAAEEDTRVAITLDLHVGQLYLRDRFEWDLASTLPPEEFARQLVADLGIGGEFVSLIAYSIREQLYRFRRERVYGGNLDDDDFELVHGPLNTAFRTIDEAEEWSPMLESLTAEEVEKMVMDKERSTRRLRRETARYASGRSR</sequence>
<feature type="non-terminal residue" evidence="7">
    <location>
        <position position="225"/>
    </location>
</feature>
<evidence type="ECO:0000256" key="2">
    <source>
        <dbReference type="ARBA" id="ARBA00010239"/>
    </source>
</evidence>
<proteinExistence type="inferred from homology"/>
<keyword evidence="3" id="KW-0805">Transcription regulation</keyword>
<dbReference type="EMBL" id="KZ992747">
    <property type="protein sequence ID" value="RKP07236.1"/>
    <property type="molecule type" value="Genomic_DNA"/>
</dbReference>
<feature type="compositionally biased region" description="Basic and acidic residues" evidence="6">
    <location>
        <begin position="204"/>
        <end position="217"/>
    </location>
</feature>
<evidence type="ECO:0000256" key="1">
    <source>
        <dbReference type="ARBA" id="ARBA00004123"/>
    </source>
</evidence>
<dbReference type="GO" id="GO:0000228">
    <property type="term" value="C:nuclear chromosome"/>
    <property type="evidence" value="ECO:0007669"/>
    <property type="project" value="InterPro"/>
</dbReference>
<keyword evidence="8" id="KW-1185">Reference proteome</keyword>
<evidence type="ECO:0000313" key="8">
    <source>
        <dbReference type="Proteomes" id="UP000271241"/>
    </source>
</evidence>
<evidence type="ECO:0000256" key="5">
    <source>
        <dbReference type="ARBA" id="ARBA00023242"/>
    </source>
</evidence>
<keyword evidence="4" id="KW-0804">Transcription</keyword>
<accession>A0A4P9XMW0</accession>
<dbReference type="Pfam" id="PF04855">
    <property type="entry name" value="SNF5"/>
    <property type="match status" value="1"/>
</dbReference>
<dbReference type="PANTHER" id="PTHR10019">
    <property type="entry name" value="SNF5"/>
    <property type="match status" value="1"/>
</dbReference>
<evidence type="ECO:0008006" key="9">
    <source>
        <dbReference type="Google" id="ProtNLM"/>
    </source>
</evidence>
<organism evidence="7 8">
    <name type="scientific">Thamnocephalis sphaerospora</name>
    <dbReference type="NCBI Taxonomy" id="78915"/>
    <lineage>
        <taxon>Eukaryota</taxon>
        <taxon>Fungi</taxon>
        <taxon>Fungi incertae sedis</taxon>
        <taxon>Zoopagomycota</taxon>
        <taxon>Zoopagomycotina</taxon>
        <taxon>Zoopagomycetes</taxon>
        <taxon>Zoopagales</taxon>
        <taxon>Sigmoideomycetaceae</taxon>
        <taxon>Thamnocephalis</taxon>
    </lineage>
</organism>
<reference evidence="8" key="1">
    <citation type="journal article" date="2018" name="Nat. Microbiol.">
        <title>Leveraging single-cell genomics to expand the fungal tree of life.</title>
        <authorList>
            <person name="Ahrendt S.R."/>
            <person name="Quandt C.A."/>
            <person name="Ciobanu D."/>
            <person name="Clum A."/>
            <person name="Salamov A."/>
            <person name="Andreopoulos B."/>
            <person name="Cheng J.F."/>
            <person name="Woyke T."/>
            <person name="Pelin A."/>
            <person name="Henrissat B."/>
            <person name="Reynolds N.K."/>
            <person name="Benny G.L."/>
            <person name="Smith M.E."/>
            <person name="James T.Y."/>
            <person name="Grigoriev I.V."/>
        </authorList>
    </citation>
    <scope>NUCLEOTIDE SEQUENCE [LARGE SCALE GENOMIC DNA]</scope>
    <source>
        <strain evidence="8">RSA 1356</strain>
    </source>
</reference>
<comment type="similarity">
    <text evidence="2">Belongs to the SNF5 family.</text>
</comment>
<keyword evidence="5" id="KW-0539">Nucleus</keyword>
<protein>
    <recommendedName>
        <fullName evidence="9">SNF5-domain-containing protein</fullName>
    </recommendedName>
</protein>
<feature type="region of interest" description="Disordered" evidence="6">
    <location>
        <begin position="204"/>
        <end position="225"/>
    </location>
</feature>
<dbReference type="AlphaFoldDB" id="A0A4P9XMW0"/>
<dbReference type="GO" id="GO:0006338">
    <property type="term" value="P:chromatin remodeling"/>
    <property type="evidence" value="ECO:0007669"/>
    <property type="project" value="InterPro"/>
</dbReference>
<gene>
    <name evidence="7" type="ORF">THASP1DRAFT_8961</name>
</gene>
<dbReference type="Proteomes" id="UP000271241">
    <property type="component" value="Unassembled WGS sequence"/>
</dbReference>
<dbReference type="STRING" id="78915.A0A4P9XMW0"/>
<dbReference type="InterPro" id="IPR006939">
    <property type="entry name" value="SNF5"/>
</dbReference>
<evidence type="ECO:0000256" key="4">
    <source>
        <dbReference type="ARBA" id="ARBA00023163"/>
    </source>
</evidence>
<evidence type="ECO:0000256" key="6">
    <source>
        <dbReference type="SAM" id="MobiDB-lite"/>
    </source>
</evidence>